<keyword evidence="2 4" id="KW-0547">Nucleotide-binding</keyword>
<evidence type="ECO:0000313" key="7">
    <source>
        <dbReference type="Proteomes" id="UP000644756"/>
    </source>
</evidence>
<dbReference type="InterPro" id="IPR040570">
    <property type="entry name" value="LAL_C2"/>
</dbReference>
<dbReference type="PANTHER" id="PTHR43585:SF2">
    <property type="entry name" value="ATP-GRASP ENZYME FSQD"/>
    <property type="match status" value="1"/>
</dbReference>
<dbReference type="GO" id="GO:0005524">
    <property type="term" value="F:ATP binding"/>
    <property type="evidence" value="ECO:0007669"/>
    <property type="project" value="UniProtKB-UniRule"/>
</dbReference>
<evidence type="ECO:0000256" key="4">
    <source>
        <dbReference type="PROSITE-ProRule" id="PRU00409"/>
    </source>
</evidence>
<protein>
    <recommendedName>
        <fullName evidence="5">ATP-grasp domain-containing protein</fullName>
    </recommendedName>
</protein>
<proteinExistence type="predicted"/>
<comment type="caution">
    <text evidence="6">The sequence shown here is derived from an EMBL/GenBank/DDBJ whole genome shotgun (WGS) entry which is preliminary data.</text>
</comment>
<dbReference type="EMBL" id="BMGR01000004">
    <property type="protein sequence ID" value="GGF98663.1"/>
    <property type="molecule type" value="Genomic_DNA"/>
</dbReference>
<name>A0A917CVY1_9BACL</name>
<sequence>MKKIMILGAGISQLPLIQTAKKMGLQVIVLSRSGNYPGFAWADKVYYEDTTDTEKVVEIAREEQIDGICTTGTDVAVKAIGKVVDTLGLSGINYTSALLSSNKWEMKQAFMEYGVRTAKCIKAKSIDEAYRAFESLSLPLVFKAVDSGGSKGIVKLEQASQVEYAYAEVIKATKQNFFIVEEFIEGIEFGAQAFVYNNSLQFVMPHGDLMFYGDAGVPIGHYVPYELPDQVIQDIQVQLEQSIRALRLNNCAINADFILKDQEVHVLEIGGRAGATCLPELVSTYYGFDYYEQLVRAALDMDPDFQSTASQPCACELLIANQDGEIVGLENGNEPHEDIIQISFDYGIGDPVRKFKVGTDRIGQIIVKGERLEDTLERLEEVKKNIRITLNR</sequence>
<dbReference type="PANTHER" id="PTHR43585">
    <property type="entry name" value="FUMIPYRROLE BIOSYNTHESIS PROTEIN C"/>
    <property type="match status" value="1"/>
</dbReference>
<reference evidence="6" key="1">
    <citation type="journal article" date="2014" name="Int. J. Syst. Evol. Microbiol.">
        <title>Complete genome sequence of Corynebacterium casei LMG S-19264T (=DSM 44701T), isolated from a smear-ripened cheese.</title>
        <authorList>
            <consortium name="US DOE Joint Genome Institute (JGI-PGF)"/>
            <person name="Walter F."/>
            <person name="Albersmeier A."/>
            <person name="Kalinowski J."/>
            <person name="Ruckert C."/>
        </authorList>
    </citation>
    <scope>NUCLEOTIDE SEQUENCE</scope>
    <source>
        <strain evidence="6">CGMCC 1.12987</strain>
    </source>
</reference>
<dbReference type="InterPro" id="IPR003806">
    <property type="entry name" value="ATP-grasp_PylC-type"/>
</dbReference>
<dbReference type="SUPFAM" id="SSF52440">
    <property type="entry name" value="PreATP-grasp domain"/>
    <property type="match status" value="1"/>
</dbReference>
<gene>
    <name evidence="6" type="ORF">GCM10010916_14870</name>
</gene>
<dbReference type="SUPFAM" id="SSF56059">
    <property type="entry name" value="Glutathione synthetase ATP-binding domain-like"/>
    <property type="match status" value="1"/>
</dbReference>
<evidence type="ECO:0000259" key="5">
    <source>
        <dbReference type="PROSITE" id="PS50975"/>
    </source>
</evidence>
<feature type="domain" description="ATP-grasp" evidence="5">
    <location>
        <begin position="107"/>
        <end position="299"/>
    </location>
</feature>
<dbReference type="AlphaFoldDB" id="A0A917CVY1"/>
<dbReference type="Gene3D" id="3.30.1490.20">
    <property type="entry name" value="ATP-grasp fold, A domain"/>
    <property type="match status" value="1"/>
</dbReference>
<keyword evidence="3 4" id="KW-0067">ATP-binding</keyword>
<dbReference type="Proteomes" id="UP000644756">
    <property type="component" value="Unassembled WGS sequence"/>
</dbReference>
<reference evidence="6" key="2">
    <citation type="submission" date="2020-09" db="EMBL/GenBank/DDBJ databases">
        <authorList>
            <person name="Sun Q."/>
            <person name="Zhou Y."/>
        </authorList>
    </citation>
    <scope>NUCLEOTIDE SEQUENCE</scope>
    <source>
        <strain evidence="6">CGMCC 1.12987</strain>
    </source>
</reference>
<dbReference type="Pfam" id="PF02655">
    <property type="entry name" value="ATP-grasp_3"/>
    <property type="match status" value="1"/>
</dbReference>
<dbReference type="Gene3D" id="3.30.470.20">
    <property type="entry name" value="ATP-grasp fold, B domain"/>
    <property type="match status" value="1"/>
</dbReference>
<dbReference type="Gene3D" id="3.40.50.20">
    <property type="match status" value="1"/>
</dbReference>
<dbReference type="GO" id="GO:0016874">
    <property type="term" value="F:ligase activity"/>
    <property type="evidence" value="ECO:0007669"/>
    <property type="project" value="UniProtKB-KW"/>
</dbReference>
<dbReference type="Pfam" id="PF18603">
    <property type="entry name" value="LAL_C2"/>
    <property type="match status" value="1"/>
</dbReference>
<accession>A0A917CVY1</accession>
<dbReference type="RefSeq" id="WP_188530428.1">
    <property type="nucleotide sequence ID" value="NZ_BMGR01000004.1"/>
</dbReference>
<keyword evidence="1" id="KW-0436">Ligase</keyword>
<keyword evidence="7" id="KW-1185">Reference proteome</keyword>
<dbReference type="InterPro" id="IPR013815">
    <property type="entry name" value="ATP_grasp_subdomain_1"/>
</dbReference>
<organism evidence="6 7">
    <name type="scientific">Paenibacillus abyssi</name>
    <dbReference type="NCBI Taxonomy" id="1340531"/>
    <lineage>
        <taxon>Bacteria</taxon>
        <taxon>Bacillati</taxon>
        <taxon>Bacillota</taxon>
        <taxon>Bacilli</taxon>
        <taxon>Bacillales</taxon>
        <taxon>Paenibacillaceae</taxon>
        <taxon>Paenibacillus</taxon>
    </lineage>
</organism>
<dbReference type="PROSITE" id="PS50975">
    <property type="entry name" value="ATP_GRASP"/>
    <property type="match status" value="1"/>
</dbReference>
<dbReference type="InterPro" id="IPR016185">
    <property type="entry name" value="PreATP-grasp_dom_sf"/>
</dbReference>
<evidence type="ECO:0000256" key="1">
    <source>
        <dbReference type="ARBA" id="ARBA00022598"/>
    </source>
</evidence>
<dbReference type="InterPro" id="IPR011761">
    <property type="entry name" value="ATP-grasp"/>
</dbReference>
<dbReference type="SMART" id="SM01209">
    <property type="entry name" value="GARS_A"/>
    <property type="match status" value="1"/>
</dbReference>
<evidence type="ECO:0000256" key="2">
    <source>
        <dbReference type="ARBA" id="ARBA00022741"/>
    </source>
</evidence>
<evidence type="ECO:0000256" key="3">
    <source>
        <dbReference type="ARBA" id="ARBA00022840"/>
    </source>
</evidence>
<dbReference type="GO" id="GO:0046872">
    <property type="term" value="F:metal ion binding"/>
    <property type="evidence" value="ECO:0007669"/>
    <property type="project" value="InterPro"/>
</dbReference>
<evidence type="ECO:0000313" key="6">
    <source>
        <dbReference type="EMBL" id="GGF98663.1"/>
    </source>
</evidence>
<dbReference type="InterPro" id="IPR052032">
    <property type="entry name" value="ATP-dep_AA_Ligase"/>
</dbReference>